<dbReference type="Gene3D" id="3.40.190.10">
    <property type="entry name" value="Periplasmic binding protein-like II"/>
    <property type="match status" value="1"/>
</dbReference>
<dbReference type="Pfam" id="PF00496">
    <property type="entry name" value="SBP_bac_5"/>
    <property type="match status" value="1"/>
</dbReference>
<dbReference type="InterPro" id="IPR000914">
    <property type="entry name" value="SBP_5_dom"/>
</dbReference>
<protein>
    <submittedName>
        <fullName evidence="2">Peptide ABC transporter substrate-binding protein</fullName>
    </submittedName>
</protein>
<dbReference type="GeneID" id="91341701"/>
<dbReference type="Gene3D" id="3.10.105.10">
    <property type="entry name" value="Dipeptide-binding Protein, Domain 3"/>
    <property type="match status" value="1"/>
</dbReference>
<dbReference type="SUPFAM" id="SSF53850">
    <property type="entry name" value="Periplasmic binding protein-like II"/>
    <property type="match status" value="1"/>
</dbReference>
<dbReference type="InterPro" id="IPR039424">
    <property type="entry name" value="SBP_5"/>
</dbReference>
<dbReference type="EMBL" id="CP109495">
    <property type="protein sequence ID" value="WUX55235.1"/>
    <property type="molecule type" value="Genomic_DNA"/>
</dbReference>
<keyword evidence="3" id="KW-1185">Reference proteome</keyword>
<accession>A0ABZ2AD57</accession>
<evidence type="ECO:0000313" key="2">
    <source>
        <dbReference type="EMBL" id="WUX55235.1"/>
    </source>
</evidence>
<dbReference type="PANTHER" id="PTHR30290:SF65">
    <property type="entry name" value="MONOACYL PHOSPHATIDYLINOSITOL TETRAMANNOSIDE-BINDING PROTEIN LPQW-RELATED"/>
    <property type="match status" value="1"/>
</dbReference>
<dbReference type="PIRSF" id="PIRSF002741">
    <property type="entry name" value="MppA"/>
    <property type="match status" value="1"/>
</dbReference>
<name>A0ABZ2AD57_STRNV</name>
<gene>
    <name evidence="2" type="ORF">OG442_28970</name>
</gene>
<dbReference type="Proteomes" id="UP001432209">
    <property type="component" value="Chromosome"/>
</dbReference>
<dbReference type="PROSITE" id="PS51257">
    <property type="entry name" value="PROKAR_LIPOPROTEIN"/>
    <property type="match status" value="1"/>
</dbReference>
<dbReference type="CDD" id="cd08513">
    <property type="entry name" value="PBP2_thermophilic_Hb8_like"/>
    <property type="match status" value="1"/>
</dbReference>
<dbReference type="Gene3D" id="3.90.76.10">
    <property type="entry name" value="Dipeptide-binding Protein, Domain 1"/>
    <property type="match status" value="1"/>
</dbReference>
<sequence>MNQRRIGHTRTPLGPRKTTAVSAVALAVLLAGCTSPGSGSSESTANAEVPVKEGGSLVIGAEQEPDCADWISVCAGSIWGDYMMRTNTIPRVFDVRRKDGAWVPVPSPLMAGEPTVTDGEKQAITYKISPDAVWSDGEPITSADIEYTALQIRDGKDVFDKTGYDKIEKIDTPDEKTAVITLKEQYGGWRTLFSSGYGVLPEHLLKGKNRNAVMKDGYTFSGGPWKIESWKKGTAITLVPNDRYWGRKPKLDKVTFQLATDTAAAFQAFKSGQLDALFPTPQLDVVEQLNQTAGGAKKQIDAETGNLEALWMNNDKFPFTSASVRRALAYAVDRPAIVKKLYGSLGVEKPADSFLTPILSSYGGTDFSKYRLDLAAVDKEMTGDGWQKGADGVWAKDGREAEFSIVSLAGNKRRELTQQILQTQLKQAGFRMTIKNTSPADLFGKKAPSGDFELGLWTLVDTFPDPALSNSFSSTSIPTEANGRSGINFTRTKIDGLDPLLAEVDRETDPAKRAKASKRGDKLLAGAVPAIPIGTVPNILLWSDRVGGPLSNNPSEGPWWNLNEWGLAK</sequence>
<dbReference type="PANTHER" id="PTHR30290">
    <property type="entry name" value="PERIPLASMIC BINDING COMPONENT OF ABC TRANSPORTER"/>
    <property type="match status" value="1"/>
</dbReference>
<evidence type="ECO:0000313" key="3">
    <source>
        <dbReference type="Proteomes" id="UP001432209"/>
    </source>
</evidence>
<feature type="domain" description="Solute-binding protein family 5" evidence="1">
    <location>
        <begin position="106"/>
        <end position="467"/>
    </location>
</feature>
<proteinExistence type="predicted"/>
<reference evidence="2" key="1">
    <citation type="submission" date="2022-10" db="EMBL/GenBank/DDBJ databases">
        <title>The complete genomes of actinobacterial strains from the NBC collection.</title>
        <authorList>
            <person name="Joergensen T.S."/>
            <person name="Alvarez Arevalo M."/>
            <person name="Sterndorff E.B."/>
            <person name="Faurdal D."/>
            <person name="Vuksanovic O."/>
            <person name="Mourched A.-S."/>
            <person name="Charusanti P."/>
            <person name="Shaw S."/>
            <person name="Blin K."/>
            <person name="Weber T."/>
        </authorList>
    </citation>
    <scope>NUCLEOTIDE SEQUENCE</scope>
    <source>
        <strain evidence="2">NBC_01432</strain>
    </source>
</reference>
<evidence type="ECO:0000259" key="1">
    <source>
        <dbReference type="Pfam" id="PF00496"/>
    </source>
</evidence>
<organism evidence="2 3">
    <name type="scientific">Streptomyces niveus</name>
    <name type="common">Streptomyces spheroides</name>
    <dbReference type="NCBI Taxonomy" id="193462"/>
    <lineage>
        <taxon>Bacteria</taxon>
        <taxon>Bacillati</taxon>
        <taxon>Actinomycetota</taxon>
        <taxon>Actinomycetes</taxon>
        <taxon>Kitasatosporales</taxon>
        <taxon>Streptomycetaceae</taxon>
        <taxon>Streptomyces</taxon>
    </lineage>
</organism>
<dbReference type="RefSeq" id="WP_329078913.1">
    <property type="nucleotide sequence ID" value="NZ_CP109389.1"/>
</dbReference>
<dbReference type="InterPro" id="IPR030678">
    <property type="entry name" value="Peptide/Ni-bd"/>
</dbReference>